<name>F4QB15_CACFS</name>
<dbReference type="Proteomes" id="UP000007797">
    <property type="component" value="Unassembled WGS sequence"/>
</dbReference>
<keyword evidence="6" id="KW-1185">Reference proteome</keyword>
<keyword evidence="3" id="KW-0732">Signal</keyword>
<dbReference type="RefSeq" id="XP_004351303.1">
    <property type="nucleotide sequence ID" value="XM_004351251.1"/>
</dbReference>
<dbReference type="PANTHER" id="PTHR24032">
    <property type="entry name" value="EGF-LIKE DOMAIN-CONTAINING PROTEIN-RELATED-RELATED"/>
    <property type="match status" value="1"/>
</dbReference>
<evidence type="ECO:0000259" key="4">
    <source>
        <dbReference type="Pfam" id="PF22933"/>
    </source>
</evidence>
<feature type="domain" description="ComC supersandwich" evidence="4">
    <location>
        <begin position="823"/>
        <end position="1056"/>
    </location>
</feature>
<evidence type="ECO:0000256" key="1">
    <source>
        <dbReference type="SAM" id="MobiDB-lite"/>
    </source>
</evidence>
<feature type="chain" id="PRO_5003320115" evidence="3">
    <location>
        <begin position="28"/>
        <end position="1121"/>
    </location>
</feature>
<feature type="compositionally biased region" description="Gly residues" evidence="1">
    <location>
        <begin position="764"/>
        <end position="778"/>
    </location>
</feature>
<keyword evidence="2" id="KW-0812">Transmembrane</keyword>
<evidence type="ECO:0000313" key="5">
    <source>
        <dbReference type="EMBL" id="EGG14787.1"/>
    </source>
</evidence>
<dbReference type="EMBL" id="GL883027">
    <property type="protein sequence ID" value="EGG14787.1"/>
    <property type="molecule type" value="Genomic_DNA"/>
</dbReference>
<dbReference type="InterPro" id="IPR053331">
    <property type="entry name" value="EGF-like_comC"/>
</dbReference>
<dbReference type="InterPro" id="IPR054484">
    <property type="entry name" value="ComC_SSD"/>
</dbReference>
<feature type="signal peptide" evidence="3">
    <location>
        <begin position="1"/>
        <end position="27"/>
    </location>
</feature>
<organism evidence="5 6">
    <name type="scientific">Cavenderia fasciculata</name>
    <name type="common">Slime mold</name>
    <name type="synonym">Dictyostelium fasciculatum</name>
    <dbReference type="NCBI Taxonomy" id="261658"/>
    <lineage>
        <taxon>Eukaryota</taxon>
        <taxon>Amoebozoa</taxon>
        <taxon>Evosea</taxon>
        <taxon>Eumycetozoa</taxon>
        <taxon>Dictyostelia</taxon>
        <taxon>Acytosteliales</taxon>
        <taxon>Cavenderiaceae</taxon>
        <taxon>Cavenderia</taxon>
    </lineage>
</organism>
<evidence type="ECO:0000256" key="3">
    <source>
        <dbReference type="SAM" id="SignalP"/>
    </source>
</evidence>
<gene>
    <name evidence="5" type="ORF">DFA_10660</name>
</gene>
<keyword evidence="2" id="KW-1133">Transmembrane helix</keyword>
<feature type="transmembrane region" description="Helical" evidence="2">
    <location>
        <begin position="1074"/>
        <end position="1099"/>
    </location>
</feature>
<reference evidence="6" key="1">
    <citation type="journal article" date="2011" name="Genome Res.">
        <title>Phylogeny-wide analysis of social amoeba genomes highlights ancient origins for complex intercellular communication.</title>
        <authorList>
            <person name="Heidel A.J."/>
            <person name="Lawal H.M."/>
            <person name="Felder M."/>
            <person name="Schilde C."/>
            <person name="Helps N.R."/>
            <person name="Tunggal B."/>
            <person name="Rivero F."/>
            <person name="John U."/>
            <person name="Schleicher M."/>
            <person name="Eichinger L."/>
            <person name="Platzer M."/>
            <person name="Noegel A.A."/>
            <person name="Schaap P."/>
            <person name="Gloeckner G."/>
        </authorList>
    </citation>
    <scope>NUCLEOTIDE SEQUENCE [LARGE SCALE GENOMIC DNA]</scope>
    <source>
        <strain evidence="6">SH3</strain>
    </source>
</reference>
<protein>
    <submittedName>
        <fullName evidence="5">Tenascin</fullName>
    </submittedName>
</protein>
<dbReference type="AlphaFoldDB" id="F4QB15"/>
<dbReference type="Pfam" id="PF22933">
    <property type="entry name" value="ComC_SSD"/>
    <property type="match status" value="1"/>
</dbReference>
<sequence length="1121" mass="123639">MNVIITNRFVLLTFIFVSLHLCSFTFSQNILPAEELSSAIFLIRQYGLNIPQNQSFCDPGTLFLCEVVDGSYHITRVQLNVPNPFVDVGLPDPNTVLNMSKLSTFNILNTRVAPSTIVANSSIHIMDYIKTLKSITSLTLQDTSIQYLPSDFSNFPKLSLVNLRLEPDSAIRVPLGFLNNSAVLYYNILTPVKFIYIDDTVYFPNLASFKFTSNCTASGSHILNFTSKSFPMIRSVEIELSPESDTTVYYNIWDPISTSNIKCGGSANIDATCNLFIGYPQKLDYLTLSGPLSTYSPSPITNVLYPILYSLELINVVITDFPISGSFPSSLYTIKVIGGLLDNIPVIPATVKVLYLDNNYDYCQSPRYLPFTTISTSLSPPNNFVCNVSIDQNPIVTNLGRANLTGQNLGHGDIQTTNYNLTGVIPNHSLLATFANPPTIGTEMTLQFATFSGAPTANVTVIEAGIKMGEISLRKQVGASSPRLVLSIELINYNPTMIHTVTLDNEPCLLFGTVLPNTYEWQPSKKLTAAHTYTVNMSNTYLSETKNFEIELPYPMIRVVTPIPANEGDAITLHGYFGTTPSTLTVTVLDQFSLLTQCPVVSATTSTIICNLINPINAPVEIIVSDDFFTKSYFVTAKYICDQTTSYCHGNGMCTDTGQCICKSTAWYDDCSKSYPVISSGYYDSEDTKLVHLIGDFGPNGQTKLFVMVNNSLTCTVDLAQQQSITCLLDQPPQYGLSSVQLHVDGFNTSVKNILFLRRPGGSDNSGGSGGSTTGSGGSETPQQQCQRLTSNCYNHGTCDNNGICQCKDTYNPDDNCFTKFINTTIKPNTTDPTVSFDIDGIDFQFEIVSIQELDLNNLIVKELFISNYTWSVNAETNNITTIVNYQLNTTNPNIIPIDVNSIIFRSVQVLSTISFSSVARDIEFGDQQLHINANSIKLAINITNWQYSSNVATLQVVFRTIVINNQSIEYDCKEKEIESLSYDSLSSLQYLRVVKDNIQFNGRFIDVALSDGRPTYSQTQLLSLTQSISNEQESIALIGINLPQCQECILDPDFSPLLIEKRNDGCESNDSKAWRIAVGVVVGVAGAVAIITTSIITFKKIQKKKKFQANVENKLKEFNS</sequence>
<proteinExistence type="predicted"/>
<dbReference type="KEGG" id="dfa:DFA_10660"/>
<evidence type="ECO:0000313" key="6">
    <source>
        <dbReference type="Proteomes" id="UP000007797"/>
    </source>
</evidence>
<evidence type="ECO:0000256" key="2">
    <source>
        <dbReference type="SAM" id="Phobius"/>
    </source>
</evidence>
<feature type="region of interest" description="Disordered" evidence="1">
    <location>
        <begin position="760"/>
        <end position="783"/>
    </location>
</feature>
<accession>F4QB15</accession>
<keyword evidence="2" id="KW-0472">Membrane</keyword>
<dbReference type="GeneID" id="14866749"/>